<dbReference type="SMART" id="SM00267">
    <property type="entry name" value="GGDEF"/>
    <property type="match status" value="1"/>
</dbReference>
<evidence type="ECO:0000256" key="1">
    <source>
        <dbReference type="ARBA" id="ARBA00012528"/>
    </source>
</evidence>
<feature type="transmembrane region" description="Helical" evidence="3">
    <location>
        <begin position="117"/>
        <end position="140"/>
    </location>
</feature>
<dbReference type="PANTHER" id="PTHR45138:SF9">
    <property type="entry name" value="DIGUANYLATE CYCLASE DGCM-RELATED"/>
    <property type="match status" value="1"/>
</dbReference>
<dbReference type="InterPro" id="IPR029787">
    <property type="entry name" value="Nucleotide_cyclase"/>
</dbReference>
<dbReference type="SUPFAM" id="SSF55073">
    <property type="entry name" value="Nucleotide cyclase"/>
    <property type="match status" value="1"/>
</dbReference>
<accession>A0ABT6JAQ8</accession>
<proteinExistence type="predicted"/>
<keyword evidence="3" id="KW-0472">Membrane</keyword>
<dbReference type="GO" id="GO:0052621">
    <property type="term" value="F:diguanylate cyclase activity"/>
    <property type="evidence" value="ECO:0007669"/>
    <property type="project" value="UniProtKB-EC"/>
</dbReference>
<feature type="transmembrane region" description="Helical" evidence="3">
    <location>
        <begin position="19"/>
        <end position="37"/>
    </location>
</feature>
<dbReference type="Proteomes" id="UP001156940">
    <property type="component" value="Unassembled WGS sequence"/>
</dbReference>
<comment type="caution">
    <text evidence="5">The sequence shown here is derived from an EMBL/GenBank/DDBJ whole genome shotgun (WGS) entry which is preliminary data.</text>
</comment>
<feature type="transmembrane region" description="Helical" evidence="3">
    <location>
        <begin position="146"/>
        <end position="171"/>
    </location>
</feature>
<dbReference type="CDD" id="cd01949">
    <property type="entry name" value="GGDEF"/>
    <property type="match status" value="1"/>
</dbReference>
<dbReference type="InterPro" id="IPR043128">
    <property type="entry name" value="Rev_trsase/Diguanyl_cyclase"/>
</dbReference>
<evidence type="ECO:0000259" key="4">
    <source>
        <dbReference type="PROSITE" id="PS50887"/>
    </source>
</evidence>
<dbReference type="EC" id="2.7.7.65" evidence="1"/>
<dbReference type="NCBIfam" id="TIGR00254">
    <property type="entry name" value="GGDEF"/>
    <property type="match status" value="1"/>
</dbReference>
<reference evidence="5 6" key="1">
    <citation type="submission" date="2023-04" db="EMBL/GenBank/DDBJ databases">
        <title>Luteimonas endophyticus RD2P54.</title>
        <authorList>
            <person name="Sun J.-Q."/>
        </authorList>
    </citation>
    <scope>NUCLEOTIDE SEQUENCE [LARGE SCALE GENOMIC DNA]</scope>
    <source>
        <strain evidence="5 6">RD2P54</strain>
    </source>
</reference>
<sequence>MNPEATGSRTSLHRRIRPFRTGGMALGGVPMATVLYLQGAPPGSWLFLAFTALLWPQLAWLLARRSADPYRAEIRNLLVDSALAGAWVPLMHFSLLPGALLLTLTTVDKISTGIRGLWLRSLPGMLLAMAAATLVTGGAFDPETPMPVILACLPVLLIHTTSVALGSYRLIRKVGLQNRELDRLHRTDSLTGLSGRADWERHAAELLREQAPGGAAACLLLIDIDEFKRVNDRHGHAAGDEVLRAIGATVGALLRSGDRAGRIGGDELVVLLPSTPEPLAIAVAERLRSAVEAIRLDDYPDVRPTVSIGVAGCGASSTLRDWFNAADRALYRAKDGGRNRVVA</sequence>
<dbReference type="PROSITE" id="PS50887">
    <property type="entry name" value="GGDEF"/>
    <property type="match status" value="1"/>
</dbReference>
<evidence type="ECO:0000256" key="2">
    <source>
        <dbReference type="ARBA" id="ARBA00034247"/>
    </source>
</evidence>
<keyword evidence="3" id="KW-0812">Transmembrane</keyword>
<feature type="transmembrane region" description="Helical" evidence="3">
    <location>
        <begin position="83"/>
        <end position="105"/>
    </location>
</feature>
<evidence type="ECO:0000313" key="5">
    <source>
        <dbReference type="EMBL" id="MDH5823687.1"/>
    </source>
</evidence>
<dbReference type="Pfam" id="PF00990">
    <property type="entry name" value="GGDEF"/>
    <property type="match status" value="1"/>
</dbReference>
<keyword evidence="5" id="KW-0808">Transferase</keyword>
<comment type="catalytic activity">
    <reaction evidence="2">
        <text>2 GTP = 3',3'-c-di-GMP + 2 diphosphate</text>
        <dbReference type="Rhea" id="RHEA:24898"/>
        <dbReference type="ChEBI" id="CHEBI:33019"/>
        <dbReference type="ChEBI" id="CHEBI:37565"/>
        <dbReference type="ChEBI" id="CHEBI:58805"/>
        <dbReference type="EC" id="2.7.7.65"/>
    </reaction>
</comment>
<dbReference type="InterPro" id="IPR007894">
    <property type="entry name" value="MASE2"/>
</dbReference>
<evidence type="ECO:0000256" key="3">
    <source>
        <dbReference type="SAM" id="Phobius"/>
    </source>
</evidence>
<dbReference type="GO" id="GO:0006508">
    <property type="term" value="P:proteolysis"/>
    <property type="evidence" value="ECO:0007669"/>
    <property type="project" value="UniProtKB-KW"/>
</dbReference>
<dbReference type="PANTHER" id="PTHR45138">
    <property type="entry name" value="REGULATORY COMPONENTS OF SENSORY TRANSDUCTION SYSTEM"/>
    <property type="match status" value="1"/>
</dbReference>
<organism evidence="5 6">
    <name type="scientific">Luteimonas endophytica</name>
    <dbReference type="NCBI Taxonomy" id="3042023"/>
    <lineage>
        <taxon>Bacteria</taxon>
        <taxon>Pseudomonadati</taxon>
        <taxon>Pseudomonadota</taxon>
        <taxon>Gammaproteobacteria</taxon>
        <taxon>Lysobacterales</taxon>
        <taxon>Lysobacteraceae</taxon>
        <taxon>Luteimonas</taxon>
    </lineage>
</organism>
<keyword evidence="5" id="KW-0378">Hydrolase</keyword>
<dbReference type="Gene3D" id="3.30.70.270">
    <property type="match status" value="1"/>
</dbReference>
<gene>
    <name evidence="5" type="ORF">QFW77_11885</name>
</gene>
<dbReference type="Pfam" id="PF05230">
    <property type="entry name" value="MASE2"/>
    <property type="match status" value="1"/>
</dbReference>
<dbReference type="InterPro" id="IPR000160">
    <property type="entry name" value="GGDEF_dom"/>
</dbReference>
<keyword evidence="5" id="KW-0548">Nucleotidyltransferase</keyword>
<dbReference type="GO" id="GO:0008233">
    <property type="term" value="F:peptidase activity"/>
    <property type="evidence" value="ECO:0007669"/>
    <property type="project" value="UniProtKB-KW"/>
</dbReference>
<dbReference type="EMBL" id="JARXRM010000035">
    <property type="protein sequence ID" value="MDH5823687.1"/>
    <property type="molecule type" value="Genomic_DNA"/>
</dbReference>
<dbReference type="InterPro" id="IPR050469">
    <property type="entry name" value="Diguanylate_Cyclase"/>
</dbReference>
<dbReference type="RefSeq" id="WP_280574933.1">
    <property type="nucleotide sequence ID" value="NZ_JARXRM010000035.1"/>
</dbReference>
<keyword evidence="6" id="KW-1185">Reference proteome</keyword>
<evidence type="ECO:0000313" key="6">
    <source>
        <dbReference type="Proteomes" id="UP001156940"/>
    </source>
</evidence>
<name>A0ABT6JAQ8_9GAMM</name>
<keyword evidence="3" id="KW-1133">Transmembrane helix</keyword>
<keyword evidence="5" id="KW-0645">Protease</keyword>
<feature type="domain" description="GGDEF" evidence="4">
    <location>
        <begin position="215"/>
        <end position="343"/>
    </location>
</feature>
<protein>
    <recommendedName>
        <fullName evidence="1">diguanylate cyclase</fullName>
        <ecNumber evidence="1">2.7.7.65</ecNumber>
    </recommendedName>
</protein>